<keyword evidence="1" id="KW-0175">Coiled coil</keyword>
<comment type="caution">
    <text evidence="2">The sequence shown here is derived from an EMBL/GenBank/DDBJ whole genome shotgun (WGS) entry which is preliminary data.</text>
</comment>
<sequence length="152" mass="17071">MHAEAQEEKKAARQQALGEIAKCDVMLQEQTQLASEVHGLSNKLTCLEASLTKAERNAQSLKKCAEEAEAAKQAAERSADNKVRQALEEFRFSDTYRVAAGGDSTYCLYRFAKTYKDTNPHIVANYEEFISEYPSEWFANVHVHAPLSPLEE</sequence>
<name>A0AAV3RFE6_LITER</name>
<dbReference type="AlphaFoldDB" id="A0AAV3RFE6"/>
<feature type="coiled-coil region" evidence="1">
    <location>
        <begin position="37"/>
        <end position="85"/>
    </location>
</feature>
<keyword evidence="3" id="KW-1185">Reference proteome</keyword>
<dbReference type="Proteomes" id="UP001454036">
    <property type="component" value="Unassembled WGS sequence"/>
</dbReference>
<organism evidence="2 3">
    <name type="scientific">Lithospermum erythrorhizon</name>
    <name type="common">Purple gromwell</name>
    <name type="synonym">Lithospermum officinale var. erythrorhizon</name>
    <dbReference type="NCBI Taxonomy" id="34254"/>
    <lineage>
        <taxon>Eukaryota</taxon>
        <taxon>Viridiplantae</taxon>
        <taxon>Streptophyta</taxon>
        <taxon>Embryophyta</taxon>
        <taxon>Tracheophyta</taxon>
        <taxon>Spermatophyta</taxon>
        <taxon>Magnoliopsida</taxon>
        <taxon>eudicotyledons</taxon>
        <taxon>Gunneridae</taxon>
        <taxon>Pentapetalae</taxon>
        <taxon>asterids</taxon>
        <taxon>lamiids</taxon>
        <taxon>Boraginales</taxon>
        <taxon>Boraginaceae</taxon>
        <taxon>Boraginoideae</taxon>
        <taxon>Lithospermeae</taxon>
        <taxon>Lithospermum</taxon>
    </lineage>
</organism>
<evidence type="ECO:0000313" key="2">
    <source>
        <dbReference type="EMBL" id="GAA0174046.1"/>
    </source>
</evidence>
<reference evidence="2 3" key="1">
    <citation type="submission" date="2024-01" db="EMBL/GenBank/DDBJ databases">
        <title>The complete chloroplast genome sequence of Lithospermum erythrorhizon: insights into the phylogenetic relationship among Boraginaceae species and the maternal lineages of purple gromwells.</title>
        <authorList>
            <person name="Okada T."/>
            <person name="Watanabe K."/>
        </authorList>
    </citation>
    <scope>NUCLEOTIDE SEQUENCE [LARGE SCALE GENOMIC DNA]</scope>
</reference>
<accession>A0AAV3RFE6</accession>
<gene>
    <name evidence="2" type="ORF">LIER_27517</name>
</gene>
<evidence type="ECO:0000313" key="3">
    <source>
        <dbReference type="Proteomes" id="UP001454036"/>
    </source>
</evidence>
<dbReference type="EMBL" id="BAABME010008881">
    <property type="protein sequence ID" value="GAA0174046.1"/>
    <property type="molecule type" value="Genomic_DNA"/>
</dbReference>
<proteinExistence type="predicted"/>
<evidence type="ECO:0000256" key="1">
    <source>
        <dbReference type="SAM" id="Coils"/>
    </source>
</evidence>
<protein>
    <submittedName>
        <fullName evidence="2">Uncharacterized protein</fullName>
    </submittedName>
</protein>